<dbReference type="InterPro" id="IPR006674">
    <property type="entry name" value="HD_domain"/>
</dbReference>
<dbReference type="Pfam" id="PF19276">
    <property type="entry name" value="HD_assoc_2"/>
    <property type="match status" value="1"/>
</dbReference>
<dbReference type="Proteomes" id="UP000316008">
    <property type="component" value="Unassembled WGS sequence"/>
</dbReference>
<dbReference type="GO" id="GO:0006203">
    <property type="term" value="P:dGTP catabolic process"/>
    <property type="evidence" value="ECO:0007669"/>
    <property type="project" value="TreeGrafter"/>
</dbReference>
<dbReference type="Pfam" id="PF01966">
    <property type="entry name" value="HD"/>
    <property type="match status" value="1"/>
</dbReference>
<organism evidence="2 3">
    <name type="scientific">Fluviicola chungangensis</name>
    <dbReference type="NCBI Taxonomy" id="2597671"/>
    <lineage>
        <taxon>Bacteria</taxon>
        <taxon>Pseudomonadati</taxon>
        <taxon>Bacteroidota</taxon>
        <taxon>Flavobacteriia</taxon>
        <taxon>Flavobacteriales</taxon>
        <taxon>Crocinitomicaceae</taxon>
        <taxon>Fluviicola</taxon>
    </lineage>
</organism>
<gene>
    <name evidence="2" type="ORF">FO442_16075</name>
</gene>
<evidence type="ECO:0000259" key="1">
    <source>
        <dbReference type="PROSITE" id="PS51831"/>
    </source>
</evidence>
<name>A0A556MJW3_9FLAO</name>
<dbReference type="PANTHER" id="PTHR11373:SF4">
    <property type="entry name" value="DEOXYNUCLEOSIDE TRIPHOSPHATE TRIPHOSPHOHYDROLASE SAMHD1"/>
    <property type="match status" value="1"/>
</dbReference>
<protein>
    <submittedName>
        <fullName evidence="2">HD domain-containing protein</fullName>
    </submittedName>
</protein>
<dbReference type="InterPro" id="IPR050135">
    <property type="entry name" value="dGTPase-like"/>
</dbReference>
<sequence length="418" mass="48737">MRTNTHRNNKKKIINDPVYGFISIPDEFIFDLVEHPFFQRLRRIKQLGMTHLVYPGALHTRFHHAIGAMHLMSQAVAVIRRKGHEITEDEERAVLVAILLHDIGHGPFSHALEYDIVKNVSHEQISYYFIQALKLDFPDNSDDLERALMIFANKYHKTFLYQLVSSQLDMDRLDYLTRDSFFTGVSEGIVGTERIIEMLNVHNDQLVIDEKGIYSIEKFLVARRVMYWQVYLHKTVVSGEFMLINILRRAKKLIREGQTLFGSPALLYFMEKDIQKVDFETKPEVLQTFAQLDDFDVMGAVKVWQNHPDKVLSILSRNLVDRNLHKVEIAKEPFSPDRILMEKELVRTQYQLDDEEIDYFVYSEQLTNNAYSQVKQTINLLKKDGQTIDVSKASDNLNISALAQPVEKYCLCYPVVRH</sequence>
<evidence type="ECO:0000313" key="3">
    <source>
        <dbReference type="Proteomes" id="UP000316008"/>
    </source>
</evidence>
<dbReference type="InterPro" id="IPR003607">
    <property type="entry name" value="HD/PDEase_dom"/>
</dbReference>
<proteinExistence type="predicted"/>
<evidence type="ECO:0000313" key="2">
    <source>
        <dbReference type="EMBL" id="TSJ40115.1"/>
    </source>
</evidence>
<dbReference type="Gene3D" id="1.10.3210.10">
    <property type="entry name" value="Hypothetical protein af1432"/>
    <property type="match status" value="1"/>
</dbReference>
<dbReference type="OrthoDB" id="9803619at2"/>
<dbReference type="SUPFAM" id="SSF109604">
    <property type="entry name" value="HD-domain/PDEase-like"/>
    <property type="match status" value="1"/>
</dbReference>
<reference evidence="2 3" key="1">
    <citation type="submission" date="2019-07" db="EMBL/GenBank/DDBJ databases">
        <authorList>
            <person name="Huq M.A."/>
        </authorList>
    </citation>
    <scope>NUCLEOTIDE SEQUENCE [LARGE SCALE GENOMIC DNA]</scope>
    <source>
        <strain evidence="2 3">MAH-3</strain>
    </source>
</reference>
<dbReference type="PROSITE" id="PS51831">
    <property type="entry name" value="HD"/>
    <property type="match status" value="1"/>
</dbReference>
<dbReference type="CDD" id="cd00077">
    <property type="entry name" value="HDc"/>
    <property type="match status" value="1"/>
</dbReference>
<dbReference type="GO" id="GO:0008832">
    <property type="term" value="F:dGTPase activity"/>
    <property type="evidence" value="ECO:0007669"/>
    <property type="project" value="TreeGrafter"/>
</dbReference>
<dbReference type="AlphaFoldDB" id="A0A556MJW3"/>
<dbReference type="RefSeq" id="WP_144334243.1">
    <property type="nucleotide sequence ID" value="NZ_VLPL01000009.1"/>
</dbReference>
<feature type="domain" description="HD" evidence="1">
    <location>
        <begin position="61"/>
        <end position="176"/>
    </location>
</feature>
<dbReference type="SMART" id="SM00471">
    <property type="entry name" value="HDc"/>
    <property type="match status" value="1"/>
</dbReference>
<dbReference type="InterPro" id="IPR045509">
    <property type="entry name" value="HD_assoc_2"/>
</dbReference>
<keyword evidence="3" id="KW-1185">Reference proteome</keyword>
<accession>A0A556MJW3</accession>
<dbReference type="EMBL" id="VLPL01000009">
    <property type="protein sequence ID" value="TSJ40115.1"/>
    <property type="molecule type" value="Genomic_DNA"/>
</dbReference>
<dbReference type="PANTHER" id="PTHR11373">
    <property type="entry name" value="DEOXYNUCLEOSIDE TRIPHOSPHATE TRIPHOSPHOHYDROLASE"/>
    <property type="match status" value="1"/>
</dbReference>
<comment type="caution">
    <text evidence="2">The sequence shown here is derived from an EMBL/GenBank/DDBJ whole genome shotgun (WGS) entry which is preliminary data.</text>
</comment>